<evidence type="ECO:0000313" key="2">
    <source>
        <dbReference type="Proteomes" id="UP000051497"/>
    </source>
</evidence>
<reference evidence="1" key="2">
    <citation type="submission" date="2021-06" db="EMBL/GenBank/DDBJ databases">
        <title>Genomic Description and Analysis of Intracellular Bacteria, Candidatus Berkiella cookevillensis and Candidatus Berkiella aquae.</title>
        <authorList>
            <person name="Kidane D.T."/>
            <person name="Mehari Y.T."/>
            <person name="Rice F.C."/>
            <person name="Arivett B.A."/>
            <person name="Farone A.L."/>
            <person name="Berk S.G."/>
            <person name="Farone M.B."/>
        </authorList>
    </citation>
    <scope>NUCLEOTIDE SEQUENCE</scope>
    <source>
        <strain evidence="1">HT99</strain>
    </source>
</reference>
<comment type="caution">
    <text evidence="1">The sequence shown here is derived from an EMBL/GenBank/DDBJ whole genome shotgun (WGS) entry which is preliminary data.</text>
</comment>
<dbReference type="EMBL" id="LKAJ02000001">
    <property type="protein sequence ID" value="MCS5710669.1"/>
    <property type="molecule type" value="Genomic_DNA"/>
</dbReference>
<keyword evidence="2" id="KW-1185">Reference proteome</keyword>
<dbReference type="Proteomes" id="UP000051497">
    <property type="component" value="Unassembled WGS sequence"/>
</dbReference>
<reference evidence="1" key="1">
    <citation type="journal article" date="2016" name="Genome Announc.">
        <title>Draft Genome Sequences of Two Novel Amoeba-Resistant Intranuclear Bacteria, 'Candidatus Berkiella cookevillensis' and 'Candidatus Berkiella aquae'.</title>
        <authorList>
            <person name="Mehari Y.T."/>
            <person name="Arivett B.A."/>
            <person name="Farone A.L."/>
            <person name="Gunderson J.H."/>
            <person name="Farone M.B."/>
        </authorList>
    </citation>
    <scope>NUCLEOTIDE SEQUENCE</scope>
    <source>
        <strain evidence="1">HT99</strain>
    </source>
</reference>
<gene>
    <name evidence="1" type="ORF">HT99x_004445</name>
</gene>
<dbReference type="AlphaFoldDB" id="A0AAE3HUR3"/>
<protein>
    <submittedName>
        <fullName evidence="1">Uncharacterized protein</fullName>
    </submittedName>
</protein>
<dbReference type="RefSeq" id="WP_139016620.1">
    <property type="nucleotide sequence ID" value="NZ_LKAJ02000001.1"/>
</dbReference>
<organism evidence="1 2">
    <name type="scientific">Candidatus Berkiella aquae</name>
    <dbReference type="NCBI Taxonomy" id="295108"/>
    <lineage>
        <taxon>Bacteria</taxon>
        <taxon>Pseudomonadati</taxon>
        <taxon>Pseudomonadota</taxon>
        <taxon>Gammaproteobacteria</taxon>
        <taxon>Candidatus Berkiellales</taxon>
        <taxon>Candidatus Berkiellaceae</taxon>
        <taxon>Candidatus Berkiella</taxon>
    </lineage>
</organism>
<evidence type="ECO:0000313" key="1">
    <source>
        <dbReference type="EMBL" id="MCS5710669.1"/>
    </source>
</evidence>
<accession>A0AAE3HUR3</accession>
<proteinExistence type="predicted"/>
<sequence>MNYQDIVRSKTMNQSAVTLVLRADTSDFTESIRQAEQEFSSRFKSMGSTSHVHANKIHEDFASFTEWDIEKANSAIQSAKDIIQNLSQSGAATKSYLIEQAKQTALFCFKSKILCQLIAI</sequence>
<name>A0AAE3HUR3_9GAMM</name>